<dbReference type="EMBL" id="BMJS01000009">
    <property type="protein sequence ID" value="GGF95458.1"/>
    <property type="molecule type" value="Genomic_DNA"/>
</dbReference>
<keyword evidence="2" id="KW-1185">Reference proteome</keyword>
<dbReference type="Pfam" id="PF05591">
    <property type="entry name" value="T6SS_VipA"/>
    <property type="match status" value="1"/>
</dbReference>
<dbReference type="PANTHER" id="PTHR35850:SF2">
    <property type="entry name" value="TYPE VI SECRETION SYSTEM CONTRACTILE SHEATH SMALL SUBUNIT"/>
    <property type="match status" value="1"/>
</dbReference>
<dbReference type="PANTHER" id="PTHR35850">
    <property type="entry name" value="CYTOPLASMIC PROTEIN-RELATED"/>
    <property type="match status" value="1"/>
</dbReference>
<protein>
    <submittedName>
        <fullName evidence="1">Type VI secretion protein</fullName>
    </submittedName>
</protein>
<comment type="caution">
    <text evidence="1">The sequence shown here is derived from an EMBL/GenBank/DDBJ whole genome shotgun (WGS) entry which is preliminary data.</text>
</comment>
<name>A0A8J2Z3Y7_9GAMM</name>
<proteinExistence type="predicted"/>
<dbReference type="RefSeq" id="WP_117002230.1">
    <property type="nucleotide sequence ID" value="NZ_BMJS01000009.1"/>
</dbReference>
<reference evidence="1" key="2">
    <citation type="submission" date="2020-09" db="EMBL/GenBank/DDBJ databases">
        <authorList>
            <person name="Sun Q."/>
            <person name="Zhou Y."/>
        </authorList>
    </citation>
    <scope>NUCLEOTIDE SEQUENCE</scope>
    <source>
        <strain evidence="1">CGMCC 1.15758</strain>
    </source>
</reference>
<evidence type="ECO:0000313" key="1">
    <source>
        <dbReference type="EMBL" id="GGF95458.1"/>
    </source>
</evidence>
<gene>
    <name evidence="1" type="primary">iglA2</name>
    <name evidence="1" type="ORF">GCM10010995_10870</name>
</gene>
<organism evidence="1 2">
    <name type="scientific">Cysteiniphilum litorale</name>
    <dbReference type="NCBI Taxonomy" id="2056700"/>
    <lineage>
        <taxon>Bacteria</taxon>
        <taxon>Pseudomonadati</taxon>
        <taxon>Pseudomonadota</taxon>
        <taxon>Gammaproteobacteria</taxon>
        <taxon>Thiotrichales</taxon>
        <taxon>Fastidiosibacteraceae</taxon>
        <taxon>Cysteiniphilum</taxon>
    </lineage>
</organism>
<dbReference type="InterPro" id="IPR008312">
    <property type="entry name" value="T6SS_TssB1"/>
</dbReference>
<dbReference type="Proteomes" id="UP000636949">
    <property type="component" value="Unassembled WGS sequence"/>
</dbReference>
<reference evidence="1" key="1">
    <citation type="journal article" date="2014" name="Int. J. Syst. Evol. Microbiol.">
        <title>Complete genome sequence of Corynebacterium casei LMG S-19264T (=DSM 44701T), isolated from a smear-ripened cheese.</title>
        <authorList>
            <consortium name="US DOE Joint Genome Institute (JGI-PGF)"/>
            <person name="Walter F."/>
            <person name="Albersmeier A."/>
            <person name="Kalinowski J."/>
            <person name="Ruckert C."/>
        </authorList>
    </citation>
    <scope>NUCLEOTIDE SEQUENCE</scope>
    <source>
        <strain evidence="1">CGMCC 1.15758</strain>
    </source>
</reference>
<dbReference type="NCBIfam" id="TIGR03358">
    <property type="entry name" value="VI_chp_5"/>
    <property type="match status" value="1"/>
</dbReference>
<dbReference type="OrthoDB" id="9789942at2"/>
<sequence length="186" mass="20835">MAVVDEIPKSRITLKYPVEINGKKVKKELPFRMLVMGDFSLGKSKDRQIDFDAREVRQLDGKNLDKTIKDMGITLNLNVENKVDPSNEGSIDVNIPIENIKSFNPTSVAQSVPKIKALNLMKTLLIELQAMSDNNKAFRRKLNDILKAHESANELKSNLNALENYTLPKAEVANVIEGEIDSTAKE</sequence>
<evidence type="ECO:0000313" key="2">
    <source>
        <dbReference type="Proteomes" id="UP000636949"/>
    </source>
</evidence>
<accession>A0A8J2Z3Y7</accession>
<dbReference type="AlphaFoldDB" id="A0A8J2Z3Y7"/>